<proteinExistence type="predicted"/>
<organism evidence="2 3">
    <name type="scientific">Streptomyces harbinensis</name>
    <dbReference type="NCBI Taxonomy" id="1176198"/>
    <lineage>
        <taxon>Bacteria</taxon>
        <taxon>Bacillati</taxon>
        <taxon>Actinomycetota</taxon>
        <taxon>Actinomycetes</taxon>
        <taxon>Kitasatosporales</taxon>
        <taxon>Streptomycetaceae</taxon>
        <taxon>Streptomyces</taxon>
    </lineage>
</organism>
<protein>
    <submittedName>
        <fullName evidence="2">Uncharacterized protein</fullName>
    </submittedName>
</protein>
<evidence type="ECO:0000313" key="3">
    <source>
        <dbReference type="Proteomes" id="UP000198873"/>
    </source>
</evidence>
<evidence type="ECO:0000313" key="2">
    <source>
        <dbReference type="EMBL" id="SFT24090.1"/>
    </source>
</evidence>
<evidence type="ECO:0000256" key="1">
    <source>
        <dbReference type="SAM" id="MobiDB-lite"/>
    </source>
</evidence>
<gene>
    <name evidence="2" type="ORF">SAMN05444716_1237</name>
</gene>
<feature type="region of interest" description="Disordered" evidence="1">
    <location>
        <begin position="1"/>
        <end position="62"/>
    </location>
</feature>
<dbReference type="AlphaFoldDB" id="A0A1I6WDM1"/>
<feature type="region of interest" description="Disordered" evidence="1">
    <location>
        <begin position="233"/>
        <end position="256"/>
    </location>
</feature>
<dbReference type="Proteomes" id="UP000198873">
    <property type="component" value="Unassembled WGS sequence"/>
</dbReference>
<accession>A0A1I6WDM1</accession>
<dbReference type="EMBL" id="FPAB01000023">
    <property type="protein sequence ID" value="SFT24090.1"/>
    <property type="molecule type" value="Genomic_DNA"/>
</dbReference>
<sequence>MTPRRPRLGISTRAAAPETSDPTSEDQSRSPDLLDNFGGGRPAAPDPFVPQLINPNSLPTEPDERLTAYETAIEASRSALAGTISKARFRAEVEIGFALAAIRSEELHLRRAATIEQYGAERWGYKRSTLYELMDTAEIRLAAAVGVVSGNPDTKRHKAITTPAPRPALEASPPPALRPAGIELSKSAALEVVPVWREEGTEAALALVAEAERKANEKGGRLTAALVREVVKDRTAEDSQGTDAGTLPPSEEARRRAVNDGLKSLTESLERSLIKLGKLRTDGVPPLDAEDAARQLKAIRTVGKALSKAQGPEGT</sequence>
<reference evidence="3" key="1">
    <citation type="submission" date="2016-10" db="EMBL/GenBank/DDBJ databases">
        <authorList>
            <person name="Varghese N."/>
            <person name="Submissions S."/>
        </authorList>
    </citation>
    <scope>NUCLEOTIDE SEQUENCE [LARGE SCALE GENOMIC DNA]</scope>
    <source>
        <strain evidence="3">CGMCC 4.7047</strain>
    </source>
</reference>
<keyword evidence="3" id="KW-1185">Reference proteome</keyword>
<feature type="region of interest" description="Disordered" evidence="1">
    <location>
        <begin position="153"/>
        <end position="173"/>
    </location>
</feature>
<name>A0A1I6WDM1_9ACTN</name>